<gene>
    <name evidence="2" type="ORF">MCOR_8394</name>
</gene>
<dbReference type="EMBL" id="CACVKT020001553">
    <property type="protein sequence ID" value="CAC5369069.1"/>
    <property type="molecule type" value="Genomic_DNA"/>
</dbReference>
<dbReference type="Pfam" id="PF24066">
    <property type="entry name" value="Hisat_C"/>
    <property type="match status" value="1"/>
</dbReference>
<dbReference type="OrthoDB" id="6090049at2759"/>
<dbReference type="AlphaFoldDB" id="A0A6J8AJE7"/>
<sequence length="217" mass="24999">MSLNENEMIRRASIEDYDAVISILPGKDYDGEYLQDYFHMLMNNLCIKAYVYILDGKIANKHSLIELLPEIETLEKTKVLNRHDLIQTIKEQDFNSLMFKDNRIIIDTVPYRLMESNIPMILMERTKAVASYLDDNKKSIVTFGSYFKLSNGEIFCNLDIYGDDIFTIEVRCHESPPAIDKAMSENGLMLVLVGNFAQKELICVEKSYYPNAGQARL</sequence>
<reference evidence="2 3" key="1">
    <citation type="submission" date="2020-06" db="EMBL/GenBank/DDBJ databases">
        <authorList>
            <person name="Li R."/>
            <person name="Bekaert M."/>
        </authorList>
    </citation>
    <scope>NUCLEOTIDE SEQUENCE [LARGE SCALE GENOMIC DNA]</scope>
    <source>
        <strain evidence="3">wild</strain>
    </source>
</reference>
<evidence type="ECO:0000259" key="1">
    <source>
        <dbReference type="Pfam" id="PF24066"/>
    </source>
</evidence>
<name>A0A6J8AJE7_MYTCO</name>
<keyword evidence="3" id="KW-1185">Reference proteome</keyword>
<dbReference type="InterPro" id="IPR056483">
    <property type="entry name" value="Hisat_C"/>
</dbReference>
<proteinExistence type="predicted"/>
<feature type="domain" description="Histidine N-acetyltransferase C-terminal" evidence="1">
    <location>
        <begin position="75"/>
        <end position="165"/>
    </location>
</feature>
<protein>
    <recommendedName>
        <fullName evidence="1">Histidine N-acetyltransferase C-terminal domain-containing protein</fullName>
    </recommendedName>
</protein>
<evidence type="ECO:0000313" key="2">
    <source>
        <dbReference type="EMBL" id="CAC5369069.1"/>
    </source>
</evidence>
<organism evidence="2 3">
    <name type="scientific">Mytilus coruscus</name>
    <name type="common">Sea mussel</name>
    <dbReference type="NCBI Taxonomy" id="42192"/>
    <lineage>
        <taxon>Eukaryota</taxon>
        <taxon>Metazoa</taxon>
        <taxon>Spiralia</taxon>
        <taxon>Lophotrochozoa</taxon>
        <taxon>Mollusca</taxon>
        <taxon>Bivalvia</taxon>
        <taxon>Autobranchia</taxon>
        <taxon>Pteriomorphia</taxon>
        <taxon>Mytilida</taxon>
        <taxon>Mytiloidea</taxon>
        <taxon>Mytilidae</taxon>
        <taxon>Mytilinae</taxon>
        <taxon>Mytilus</taxon>
    </lineage>
</organism>
<evidence type="ECO:0000313" key="3">
    <source>
        <dbReference type="Proteomes" id="UP000507470"/>
    </source>
</evidence>
<accession>A0A6J8AJE7</accession>
<dbReference type="Proteomes" id="UP000507470">
    <property type="component" value="Unassembled WGS sequence"/>
</dbReference>